<sequence>MSGSVGNNNWDFACSTVDSWLRLVSENRHGLVLFELPDFDRVLTCPCLFGVAQVESRLKGDCDCDTADRGSRRAVLP</sequence>
<proteinExistence type="predicted"/>
<dbReference type="EMBL" id="JARKNE010000003">
    <property type="protein sequence ID" value="KAK5839808.1"/>
    <property type="molecule type" value="Genomic_DNA"/>
</dbReference>
<name>A0ABR0QLG3_GOSAR</name>
<gene>
    <name evidence="1" type="ORF">PVK06_008648</name>
</gene>
<reference evidence="1 2" key="1">
    <citation type="submission" date="2023-03" db="EMBL/GenBank/DDBJ databases">
        <title>WGS of Gossypium arboreum.</title>
        <authorList>
            <person name="Yu D."/>
        </authorList>
    </citation>
    <scope>NUCLEOTIDE SEQUENCE [LARGE SCALE GENOMIC DNA]</scope>
    <source>
        <tissue evidence="1">Leaf</tissue>
    </source>
</reference>
<keyword evidence="2" id="KW-1185">Reference proteome</keyword>
<comment type="caution">
    <text evidence="1">The sequence shown here is derived from an EMBL/GenBank/DDBJ whole genome shotgun (WGS) entry which is preliminary data.</text>
</comment>
<dbReference type="Proteomes" id="UP001358586">
    <property type="component" value="Chromosome 3"/>
</dbReference>
<accession>A0ABR0QLG3</accession>
<organism evidence="1 2">
    <name type="scientific">Gossypium arboreum</name>
    <name type="common">Tree cotton</name>
    <name type="synonym">Gossypium nanking</name>
    <dbReference type="NCBI Taxonomy" id="29729"/>
    <lineage>
        <taxon>Eukaryota</taxon>
        <taxon>Viridiplantae</taxon>
        <taxon>Streptophyta</taxon>
        <taxon>Embryophyta</taxon>
        <taxon>Tracheophyta</taxon>
        <taxon>Spermatophyta</taxon>
        <taxon>Magnoliopsida</taxon>
        <taxon>eudicotyledons</taxon>
        <taxon>Gunneridae</taxon>
        <taxon>Pentapetalae</taxon>
        <taxon>rosids</taxon>
        <taxon>malvids</taxon>
        <taxon>Malvales</taxon>
        <taxon>Malvaceae</taxon>
        <taxon>Malvoideae</taxon>
        <taxon>Gossypium</taxon>
    </lineage>
</organism>
<evidence type="ECO:0000313" key="2">
    <source>
        <dbReference type="Proteomes" id="UP001358586"/>
    </source>
</evidence>
<protein>
    <submittedName>
        <fullName evidence="1">Uncharacterized protein</fullName>
    </submittedName>
</protein>
<evidence type="ECO:0000313" key="1">
    <source>
        <dbReference type="EMBL" id="KAK5839808.1"/>
    </source>
</evidence>